<organism evidence="1 2">
    <name type="scientific">Pyrrhoderma noxium</name>
    <dbReference type="NCBI Taxonomy" id="2282107"/>
    <lineage>
        <taxon>Eukaryota</taxon>
        <taxon>Fungi</taxon>
        <taxon>Dikarya</taxon>
        <taxon>Basidiomycota</taxon>
        <taxon>Agaricomycotina</taxon>
        <taxon>Agaricomycetes</taxon>
        <taxon>Hymenochaetales</taxon>
        <taxon>Hymenochaetaceae</taxon>
        <taxon>Pyrrhoderma</taxon>
    </lineage>
</organism>
<keyword evidence="2" id="KW-1185">Reference proteome</keyword>
<dbReference type="OrthoDB" id="10008801at2759"/>
<dbReference type="EMBL" id="NBII01000003">
    <property type="protein sequence ID" value="PAV20944.1"/>
    <property type="molecule type" value="Genomic_DNA"/>
</dbReference>
<evidence type="ECO:0000313" key="2">
    <source>
        <dbReference type="Proteomes" id="UP000217199"/>
    </source>
</evidence>
<reference evidence="1 2" key="1">
    <citation type="journal article" date="2017" name="Mol. Ecol.">
        <title>Comparative and population genomic landscape of Phellinus noxius: A hypervariable fungus causing root rot in trees.</title>
        <authorList>
            <person name="Chung C.L."/>
            <person name="Lee T.J."/>
            <person name="Akiba M."/>
            <person name="Lee H.H."/>
            <person name="Kuo T.H."/>
            <person name="Liu D."/>
            <person name="Ke H.M."/>
            <person name="Yokoi T."/>
            <person name="Roa M.B."/>
            <person name="Lu M.J."/>
            <person name="Chang Y.Y."/>
            <person name="Ann P.J."/>
            <person name="Tsai J.N."/>
            <person name="Chen C.Y."/>
            <person name="Tzean S.S."/>
            <person name="Ota Y."/>
            <person name="Hattori T."/>
            <person name="Sahashi N."/>
            <person name="Liou R.F."/>
            <person name="Kikuchi T."/>
            <person name="Tsai I.J."/>
        </authorList>
    </citation>
    <scope>NUCLEOTIDE SEQUENCE [LARGE SCALE GENOMIC DNA]</scope>
    <source>
        <strain evidence="1 2">FFPRI411160</strain>
    </source>
</reference>
<proteinExistence type="predicted"/>
<sequence>MVLLATQLRVAAKCLMVQRAHPLMHIRHRDSEHFWARSFSQSSSRKASEDPASLFSHLQSSPLVQQLANKPEALQAVIDFGNLLKESGLSFSPENPPTKMQMLKLAMNPTFRESAKRVMDELKKEGIEINPENAFEFLGLKKPGQ</sequence>
<comment type="caution">
    <text evidence="1">The sequence shown here is derived from an EMBL/GenBank/DDBJ whole genome shotgun (WGS) entry which is preliminary data.</text>
</comment>
<accession>A0A286UN69</accession>
<protein>
    <submittedName>
        <fullName evidence="1">Mrna export</fullName>
    </submittedName>
</protein>
<evidence type="ECO:0000313" key="1">
    <source>
        <dbReference type="EMBL" id="PAV20944.1"/>
    </source>
</evidence>
<dbReference type="STRING" id="2282107.A0A286UN69"/>
<dbReference type="AlphaFoldDB" id="A0A286UN69"/>
<gene>
    <name evidence="1" type="ORF">PNOK_0357100</name>
</gene>
<dbReference type="Proteomes" id="UP000217199">
    <property type="component" value="Unassembled WGS sequence"/>
</dbReference>
<dbReference type="InParanoid" id="A0A286UN69"/>
<name>A0A286UN69_9AGAM</name>